<organism evidence="2 3">
    <name type="scientific">Thalassolituus maritimus</name>
    <dbReference type="NCBI Taxonomy" id="484498"/>
    <lineage>
        <taxon>Bacteria</taxon>
        <taxon>Pseudomonadati</taxon>
        <taxon>Pseudomonadota</taxon>
        <taxon>Gammaproteobacteria</taxon>
        <taxon>Oceanospirillales</taxon>
        <taxon>Oceanospirillaceae</taxon>
        <taxon>Thalassolituus</taxon>
    </lineage>
</organism>
<dbReference type="AlphaFoldDB" id="A0A1N7MKG0"/>
<dbReference type="RefSeq" id="WP_076515627.1">
    <property type="nucleotide sequence ID" value="NZ_FTOH01000005.1"/>
</dbReference>
<protein>
    <recommendedName>
        <fullName evidence="4">Oxidative stress defense protein</fullName>
    </recommendedName>
</protein>
<dbReference type="PANTHER" id="PTHR34387:SF1">
    <property type="entry name" value="PERIPLASMIC IMMUNOGENIC PROTEIN"/>
    <property type="match status" value="1"/>
</dbReference>
<evidence type="ECO:0000313" key="3">
    <source>
        <dbReference type="Proteomes" id="UP000185639"/>
    </source>
</evidence>
<dbReference type="OrthoDB" id="6076439at2"/>
<dbReference type="PANTHER" id="PTHR34387">
    <property type="entry name" value="SLR1258 PROTEIN"/>
    <property type="match status" value="1"/>
</dbReference>
<feature type="signal peptide" evidence="1">
    <location>
        <begin position="1"/>
        <end position="24"/>
    </location>
</feature>
<dbReference type="InterPro" id="IPR007497">
    <property type="entry name" value="SIMPL/DUF541"/>
</dbReference>
<reference evidence="3" key="1">
    <citation type="submission" date="2017-01" db="EMBL/GenBank/DDBJ databases">
        <authorList>
            <person name="Varghese N."/>
            <person name="Submissions S."/>
        </authorList>
    </citation>
    <scope>NUCLEOTIDE SEQUENCE [LARGE SCALE GENOMIC DNA]</scope>
    <source>
        <strain evidence="3">DSM 24913</strain>
    </source>
</reference>
<evidence type="ECO:0000313" key="2">
    <source>
        <dbReference type="EMBL" id="SIS86421.1"/>
    </source>
</evidence>
<dbReference type="Proteomes" id="UP000185639">
    <property type="component" value="Unassembled WGS sequence"/>
</dbReference>
<name>A0A1N7MKG0_9GAMM</name>
<dbReference type="Gene3D" id="3.30.110.170">
    <property type="entry name" value="Protein of unknown function (DUF541), domain 1"/>
    <property type="match status" value="1"/>
</dbReference>
<dbReference type="InterPro" id="IPR052022">
    <property type="entry name" value="26kDa_periplasmic_antigen"/>
</dbReference>
<gene>
    <name evidence="2" type="ORF">SAMN05421686_105243</name>
</gene>
<dbReference type="Gene3D" id="3.30.70.2970">
    <property type="entry name" value="Protein of unknown function (DUF541), domain 2"/>
    <property type="match status" value="1"/>
</dbReference>
<evidence type="ECO:0000256" key="1">
    <source>
        <dbReference type="SAM" id="SignalP"/>
    </source>
</evidence>
<proteinExistence type="predicted"/>
<keyword evidence="1" id="KW-0732">Signal</keyword>
<dbReference type="Pfam" id="PF04402">
    <property type="entry name" value="SIMPL"/>
    <property type="match status" value="1"/>
</dbReference>
<feature type="chain" id="PRO_5012297784" description="Oxidative stress defense protein" evidence="1">
    <location>
        <begin position="25"/>
        <end position="239"/>
    </location>
</feature>
<keyword evidence="3" id="KW-1185">Reference proteome</keyword>
<dbReference type="STRING" id="484498.SAMN05421686_105243"/>
<sequence length="239" mass="26797">MNTHNRFLAVLGTFLFTISMSAPALSDSAYIDVSGQGELDVYPDFLTLSVELSATEKDVVRAKNKVDDAFAQLSKVAEEHGIAEDDIESVRISNYPQWEYQGNGKRELIGHRVIRPVTITLRTLDKYGPFLEEVLIDERYRIQNTSLGFDKPAEHESKARRLALLDAKAKAEEMAATLGQKVTGVLWIQEQAAHFPQPVMMMESAPMMRSAKADSGSGMKIQEQTISQQVQVRFEMEED</sequence>
<accession>A0A1N7MKG0</accession>
<evidence type="ECO:0008006" key="4">
    <source>
        <dbReference type="Google" id="ProtNLM"/>
    </source>
</evidence>
<dbReference type="GO" id="GO:0006974">
    <property type="term" value="P:DNA damage response"/>
    <property type="evidence" value="ECO:0007669"/>
    <property type="project" value="TreeGrafter"/>
</dbReference>
<dbReference type="EMBL" id="FTOH01000005">
    <property type="protein sequence ID" value="SIS86421.1"/>
    <property type="molecule type" value="Genomic_DNA"/>
</dbReference>